<dbReference type="InterPro" id="IPR057290">
    <property type="entry name" value="CHX17_C"/>
</dbReference>
<protein>
    <submittedName>
        <fullName evidence="6">Cation/H(+) antiporter 15-like</fullName>
    </submittedName>
</protein>
<dbReference type="InterPro" id="IPR050794">
    <property type="entry name" value="CPA2_transporter"/>
</dbReference>
<dbReference type="AlphaFoldDB" id="A0A392PIP0"/>
<accession>A0A392PIP0</accession>
<keyword evidence="3" id="KW-0630">Potassium</keyword>
<evidence type="ECO:0000256" key="4">
    <source>
        <dbReference type="ARBA" id="ARBA00023065"/>
    </source>
</evidence>
<evidence type="ECO:0000256" key="2">
    <source>
        <dbReference type="ARBA" id="ARBA00022538"/>
    </source>
</evidence>
<dbReference type="EMBL" id="LXQA010079818">
    <property type="protein sequence ID" value="MCI11350.1"/>
    <property type="molecule type" value="Genomic_DNA"/>
</dbReference>
<dbReference type="Pfam" id="PF23259">
    <property type="entry name" value="CHX17_C"/>
    <property type="match status" value="1"/>
</dbReference>
<name>A0A392PIP0_9FABA</name>
<evidence type="ECO:0000256" key="1">
    <source>
        <dbReference type="ARBA" id="ARBA00022448"/>
    </source>
</evidence>
<dbReference type="GO" id="GO:0006885">
    <property type="term" value="P:regulation of pH"/>
    <property type="evidence" value="ECO:0007669"/>
    <property type="project" value="TreeGrafter"/>
</dbReference>
<dbReference type="PANTHER" id="PTHR32468:SF104">
    <property type="entry name" value="CATION_H+ EXCHANGER 3"/>
    <property type="match status" value="1"/>
</dbReference>
<dbReference type="GO" id="GO:0006813">
    <property type="term" value="P:potassium ion transport"/>
    <property type="evidence" value="ECO:0007669"/>
    <property type="project" value="UniProtKB-KW"/>
</dbReference>
<dbReference type="PANTHER" id="PTHR32468">
    <property type="entry name" value="CATION/H + ANTIPORTER"/>
    <property type="match status" value="1"/>
</dbReference>
<proteinExistence type="predicted"/>
<dbReference type="GO" id="GO:0012505">
    <property type="term" value="C:endomembrane system"/>
    <property type="evidence" value="ECO:0007669"/>
    <property type="project" value="TreeGrafter"/>
</dbReference>
<feature type="domain" description="Cation/H(+) antiporter C-terminal" evidence="5">
    <location>
        <begin position="17"/>
        <end position="126"/>
    </location>
</feature>
<keyword evidence="4" id="KW-0406">Ion transport</keyword>
<keyword evidence="2" id="KW-0633">Potassium transport</keyword>
<sequence>MHFIPGKEVTELNTNDDRIDDERSIISNQIDEECINDIKMIAASDDSIKYIEKVVNNGEETVSAIREMNNVNDLFIVGRGQENASALTEGLTDWSECPELGAIGDLLASSDFETSASVLVMHQYVGQGPDGEDILVNDRPWQSSDNFNSLREKTRCQQQRGRYVAVSTIECNTDGASVGNPGPSACGGLFRNKNVNILGCFALNL</sequence>
<dbReference type="Proteomes" id="UP000265520">
    <property type="component" value="Unassembled WGS sequence"/>
</dbReference>
<dbReference type="GO" id="GO:0098662">
    <property type="term" value="P:inorganic cation transmembrane transport"/>
    <property type="evidence" value="ECO:0007669"/>
    <property type="project" value="TreeGrafter"/>
</dbReference>
<comment type="caution">
    <text evidence="6">The sequence shown here is derived from an EMBL/GenBank/DDBJ whole genome shotgun (WGS) entry which is preliminary data.</text>
</comment>
<keyword evidence="7" id="KW-1185">Reference proteome</keyword>
<feature type="non-terminal residue" evidence="6">
    <location>
        <position position="205"/>
    </location>
</feature>
<reference evidence="6 7" key="1">
    <citation type="journal article" date="2018" name="Front. Plant Sci.">
        <title>Red Clover (Trifolium pratense) and Zigzag Clover (T. medium) - A Picture of Genomic Similarities and Differences.</title>
        <authorList>
            <person name="Dluhosova J."/>
            <person name="Istvanek J."/>
            <person name="Nedelnik J."/>
            <person name="Repkova J."/>
        </authorList>
    </citation>
    <scope>NUCLEOTIDE SEQUENCE [LARGE SCALE GENOMIC DNA]</scope>
    <source>
        <strain evidence="7">cv. 10/8</strain>
        <tissue evidence="6">Leaf</tissue>
    </source>
</reference>
<evidence type="ECO:0000313" key="6">
    <source>
        <dbReference type="EMBL" id="MCI11350.1"/>
    </source>
</evidence>
<keyword evidence="1" id="KW-0813">Transport</keyword>
<organism evidence="6 7">
    <name type="scientific">Trifolium medium</name>
    <dbReference type="NCBI Taxonomy" id="97028"/>
    <lineage>
        <taxon>Eukaryota</taxon>
        <taxon>Viridiplantae</taxon>
        <taxon>Streptophyta</taxon>
        <taxon>Embryophyta</taxon>
        <taxon>Tracheophyta</taxon>
        <taxon>Spermatophyta</taxon>
        <taxon>Magnoliopsida</taxon>
        <taxon>eudicotyledons</taxon>
        <taxon>Gunneridae</taxon>
        <taxon>Pentapetalae</taxon>
        <taxon>rosids</taxon>
        <taxon>fabids</taxon>
        <taxon>Fabales</taxon>
        <taxon>Fabaceae</taxon>
        <taxon>Papilionoideae</taxon>
        <taxon>50 kb inversion clade</taxon>
        <taxon>NPAAA clade</taxon>
        <taxon>Hologalegina</taxon>
        <taxon>IRL clade</taxon>
        <taxon>Trifolieae</taxon>
        <taxon>Trifolium</taxon>
    </lineage>
</organism>
<evidence type="ECO:0000313" key="7">
    <source>
        <dbReference type="Proteomes" id="UP000265520"/>
    </source>
</evidence>
<evidence type="ECO:0000256" key="3">
    <source>
        <dbReference type="ARBA" id="ARBA00022958"/>
    </source>
</evidence>
<evidence type="ECO:0000259" key="5">
    <source>
        <dbReference type="Pfam" id="PF23259"/>
    </source>
</evidence>